<dbReference type="EMBL" id="OX465086">
    <property type="protein sequence ID" value="CAI9262358.1"/>
    <property type="molecule type" value="Genomic_DNA"/>
</dbReference>
<dbReference type="AlphaFoldDB" id="A0AA35V5D1"/>
<accession>A0AA35V5D1</accession>
<reference evidence="1" key="1">
    <citation type="submission" date="2023-04" db="EMBL/GenBank/DDBJ databases">
        <authorList>
            <person name="Vijverberg K."/>
            <person name="Xiong W."/>
            <person name="Schranz E."/>
        </authorList>
    </citation>
    <scope>NUCLEOTIDE SEQUENCE</scope>
</reference>
<proteinExistence type="predicted"/>
<keyword evidence="2" id="KW-1185">Reference proteome</keyword>
<evidence type="ECO:0000313" key="2">
    <source>
        <dbReference type="Proteomes" id="UP001177003"/>
    </source>
</evidence>
<protein>
    <submittedName>
        <fullName evidence="1">Uncharacterized protein</fullName>
    </submittedName>
</protein>
<gene>
    <name evidence="1" type="ORF">LSALG_LOCUS3098</name>
</gene>
<dbReference type="Proteomes" id="UP001177003">
    <property type="component" value="Chromosome 0"/>
</dbReference>
<organism evidence="1 2">
    <name type="scientific">Lactuca saligna</name>
    <name type="common">Willowleaf lettuce</name>
    <dbReference type="NCBI Taxonomy" id="75948"/>
    <lineage>
        <taxon>Eukaryota</taxon>
        <taxon>Viridiplantae</taxon>
        <taxon>Streptophyta</taxon>
        <taxon>Embryophyta</taxon>
        <taxon>Tracheophyta</taxon>
        <taxon>Spermatophyta</taxon>
        <taxon>Magnoliopsida</taxon>
        <taxon>eudicotyledons</taxon>
        <taxon>Gunneridae</taxon>
        <taxon>Pentapetalae</taxon>
        <taxon>asterids</taxon>
        <taxon>campanulids</taxon>
        <taxon>Asterales</taxon>
        <taxon>Asteraceae</taxon>
        <taxon>Cichorioideae</taxon>
        <taxon>Cichorieae</taxon>
        <taxon>Lactucinae</taxon>
        <taxon>Lactuca</taxon>
    </lineage>
</organism>
<name>A0AA35V5D1_LACSI</name>
<evidence type="ECO:0000313" key="1">
    <source>
        <dbReference type="EMBL" id="CAI9262358.1"/>
    </source>
</evidence>
<sequence length="138" mass="15753">MPKICNLRGYPHSRCVAEPQPCKSVLQNSPNTSCNLIVARGRYVFRPSNTLTSCQCETIAAHLCYRQPSPITSAIDNHRDLLSSFFSFPPLTSRSRLGRELVEEGIVFRRFQRILRPLSRAFNPTLILGKLFWEFHCG</sequence>